<evidence type="ECO:0000313" key="2">
    <source>
        <dbReference type="EMBL" id="KAK8029378.1"/>
    </source>
</evidence>
<keyword evidence="3" id="KW-1185">Reference proteome</keyword>
<sequence length="129" mass="13695">MMRSQGLSAARLAVAIEGEGRWKKKEYRAWGIPVTGLGSGFGGWRGARLLKVSGFEQAKGGAGAGVSVALTAGAGKGEMEIDAGEKRRERTEDEDAPAVPLKKDAATDIRKRRLADPPRGIFCWASPGR</sequence>
<protein>
    <submittedName>
        <fullName evidence="2">Uncharacterized protein</fullName>
    </submittedName>
</protein>
<feature type="compositionally biased region" description="Basic and acidic residues" evidence="1">
    <location>
        <begin position="78"/>
        <end position="91"/>
    </location>
</feature>
<name>A0ABR1SC21_9PEZI</name>
<evidence type="ECO:0000313" key="3">
    <source>
        <dbReference type="Proteomes" id="UP001396898"/>
    </source>
</evidence>
<evidence type="ECO:0000256" key="1">
    <source>
        <dbReference type="SAM" id="MobiDB-lite"/>
    </source>
</evidence>
<dbReference type="EMBL" id="JAQQWI010000007">
    <property type="protein sequence ID" value="KAK8029378.1"/>
    <property type="molecule type" value="Genomic_DNA"/>
</dbReference>
<dbReference type="Proteomes" id="UP001396898">
    <property type="component" value="Unassembled WGS sequence"/>
</dbReference>
<proteinExistence type="predicted"/>
<reference evidence="2 3" key="1">
    <citation type="submission" date="2023-01" db="EMBL/GenBank/DDBJ databases">
        <title>Analysis of 21 Apiospora genomes using comparative genomics revels a genus with tremendous synthesis potential of carbohydrate active enzymes and secondary metabolites.</title>
        <authorList>
            <person name="Sorensen T."/>
        </authorList>
    </citation>
    <scope>NUCLEOTIDE SEQUENCE [LARGE SCALE GENOMIC DNA]</scope>
    <source>
        <strain evidence="2 3">CBS 20057</strain>
    </source>
</reference>
<feature type="region of interest" description="Disordered" evidence="1">
    <location>
        <begin position="78"/>
        <end position="110"/>
    </location>
</feature>
<comment type="caution">
    <text evidence="2">The sequence shown here is derived from an EMBL/GenBank/DDBJ whole genome shotgun (WGS) entry which is preliminary data.</text>
</comment>
<gene>
    <name evidence="2" type="ORF">PG991_006434</name>
</gene>
<accession>A0ABR1SC21</accession>
<organism evidence="2 3">
    <name type="scientific">Apiospora marii</name>
    <dbReference type="NCBI Taxonomy" id="335849"/>
    <lineage>
        <taxon>Eukaryota</taxon>
        <taxon>Fungi</taxon>
        <taxon>Dikarya</taxon>
        <taxon>Ascomycota</taxon>
        <taxon>Pezizomycotina</taxon>
        <taxon>Sordariomycetes</taxon>
        <taxon>Xylariomycetidae</taxon>
        <taxon>Amphisphaeriales</taxon>
        <taxon>Apiosporaceae</taxon>
        <taxon>Apiospora</taxon>
    </lineage>
</organism>